<proteinExistence type="predicted"/>
<name>A0A7N2LR41_QUELO</name>
<dbReference type="EMBL" id="LRBV02000005">
    <property type="status" value="NOT_ANNOTATED_CDS"/>
    <property type="molecule type" value="Genomic_DNA"/>
</dbReference>
<dbReference type="InParanoid" id="A0A7N2LR41"/>
<dbReference type="OMA" id="PPRLMAT"/>
<dbReference type="Gramene" id="QL05p043039:mrna">
    <property type="protein sequence ID" value="QL05p043039:mrna"/>
    <property type="gene ID" value="QL05p043039"/>
</dbReference>
<evidence type="ECO:0000313" key="4">
    <source>
        <dbReference type="Proteomes" id="UP000594261"/>
    </source>
</evidence>
<accession>A0A7N2LR41</accession>
<evidence type="ECO:0000256" key="1">
    <source>
        <dbReference type="SAM" id="MobiDB-lite"/>
    </source>
</evidence>
<protein>
    <recommendedName>
        <fullName evidence="2">Zinc knuckle CX2CX4HX4C domain-containing protein</fullName>
    </recommendedName>
</protein>
<keyword evidence="4" id="KW-1185">Reference proteome</keyword>
<evidence type="ECO:0000313" key="3">
    <source>
        <dbReference type="EnsemblPlants" id="QL05p043039:mrna"/>
    </source>
</evidence>
<dbReference type="Pfam" id="PF14392">
    <property type="entry name" value="zf-CCHC_4"/>
    <property type="match status" value="1"/>
</dbReference>
<organism evidence="3 4">
    <name type="scientific">Quercus lobata</name>
    <name type="common">Valley oak</name>
    <dbReference type="NCBI Taxonomy" id="97700"/>
    <lineage>
        <taxon>Eukaryota</taxon>
        <taxon>Viridiplantae</taxon>
        <taxon>Streptophyta</taxon>
        <taxon>Embryophyta</taxon>
        <taxon>Tracheophyta</taxon>
        <taxon>Spermatophyta</taxon>
        <taxon>Magnoliopsida</taxon>
        <taxon>eudicotyledons</taxon>
        <taxon>Gunneridae</taxon>
        <taxon>Pentapetalae</taxon>
        <taxon>rosids</taxon>
        <taxon>fabids</taxon>
        <taxon>Fagales</taxon>
        <taxon>Fagaceae</taxon>
        <taxon>Quercus</taxon>
    </lineage>
</organism>
<evidence type="ECO:0000259" key="2">
    <source>
        <dbReference type="Pfam" id="PF14392"/>
    </source>
</evidence>
<feature type="region of interest" description="Disordered" evidence="1">
    <location>
        <begin position="161"/>
        <end position="184"/>
    </location>
</feature>
<feature type="domain" description="Zinc knuckle CX2CX4HX4C" evidence="2">
    <location>
        <begin position="58"/>
        <end position="103"/>
    </location>
</feature>
<sequence length="269" mass="30364">MFTKTNEGLRMKVHGILVRFMNQKVAEGICGTVGNVVQHPEVEVDGGSFKRVRINLYITRPLSRGRMVSLGQVQEQWVLFRYEGLPKLCYWCNYLTHDDKDCEVWFDSKGFLTAMDQQFGPWLHAAPVSQARKNVVSVLGFYKKTTCNTSMPRAPITSRRVPANATTTPPRLMATPDIENSQSGNLMNPKLPFSKGSVTAGHNNSSPNFMQHHNHEDPFMSQLEEIDRELKRFDLPNNKAWVVTPLAANLKLAPPQKESIPIITPTKQS</sequence>
<dbReference type="AlphaFoldDB" id="A0A7N2LR41"/>
<dbReference type="InterPro" id="IPR025836">
    <property type="entry name" value="Zn_knuckle_CX2CX4HX4C"/>
</dbReference>
<dbReference type="Proteomes" id="UP000594261">
    <property type="component" value="Chromosome 5"/>
</dbReference>
<dbReference type="EnsemblPlants" id="QL05p043039:mrna">
    <property type="protein sequence ID" value="QL05p043039:mrna"/>
    <property type="gene ID" value="QL05p043039"/>
</dbReference>
<reference evidence="3" key="2">
    <citation type="submission" date="2021-01" db="UniProtKB">
        <authorList>
            <consortium name="EnsemblPlants"/>
        </authorList>
    </citation>
    <scope>IDENTIFICATION</scope>
</reference>
<reference evidence="3 4" key="1">
    <citation type="journal article" date="2016" name="G3 (Bethesda)">
        <title>First Draft Assembly and Annotation of the Genome of a California Endemic Oak Quercus lobata Nee (Fagaceae).</title>
        <authorList>
            <person name="Sork V.L."/>
            <person name="Fitz-Gibbon S.T."/>
            <person name="Puiu D."/>
            <person name="Crepeau M."/>
            <person name="Gugger P.F."/>
            <person name="Sherman R."/>
            <person name="Stevens K."/>
            <person name="Langley C.H."/>
            <person name="Pellegrini M."/>
            <person name="Salzberg S.L."/>
        </authorList>
    </citation>
    <scope>NUCLEOTIDE SEQUENCE [LARGE SCALE GENOMIC DNA]</scope>
    <source>
        <strain evidence="3 4">cv. SW786</strain>
    </source>
</reference>